<dbReference type="Proteomes" id="UP000887567">
    <property type="component" value="Unplaced"/>
</dbReference>
<dbReference type="GeneID" id="110252535"/>
<name>A0A913YV10_EXADI</name>
<dbReference type="GO" id="GO:0016075">
    <property type="term" value="P:rRNA catabolic process"/>
    <property type="evidence" value="ECO:0007669"/>
    <property type="project" value="TreeGrafter"/>
</dbReference>
<keyword evidence="5" id="KW-0963">Cytoplasm</keyword>
<feature type="domain" description="Exoribonuclease phosphorolytic" evidence="13">
    <location>
        <begin position="197"/>
        <end position="263"/>
    </location>
</feature>
<evidence type="ECO:0000256" key="6">
    <source>
        <dbReference type="ARBA" id="ARBA00022552"/>
    </source>
</evidence>
<dbReference type="GO" id="GO:0000176">
    <property type="term" value="C:nuclear exosome (RNase complex)"/>
    <property type="evidence" value="ECO:0007669"/>
    <property type="project" value="TreeGrafter"/>
</dbReference>
<evidence type="ECO:0000256" key="8">
    <source>
        <dbReference type="ARBA" id="ARBA00022884"/>
    </source>
</evidence>
<protein>
    <recommendedName>
        <fullName evidence="4">Exosome complex component RRP45</fullName>
    </recommendedName>
    <alternativeName>
        <fullName evidence="10">Exosome component 9</fullName>
    </alternativeName>
</protein>
<dbReference type="Pfam" id="PF01138">
    <property type="entry name" value="RNase_PH"/>
    <property type="match status" value="1"/>
</dbReference>
<feature type="region of interest" description="Disordered" evidence="11">
    <location>
        <begin position="371"/>
        <end position="404"/>
    </location>
</feature>
<dbReference type="GO" id="GO:0071035">
    <property type="term" value="P:nuclear polyadenylation-dependent rRNA catabolic process"/>
    <property type="evidence" value="ECO:0007669"/>
    <property type="project" value="TreeGrafter"/>
</dbReference>
<evidence type="ECO:0000256" key="10">
    <source>
        <dbReference type="ARBA" id="ARBA00032660"/>
    </source>
</evidence>
<dbReference type="AlphaFoldDB" id="A0A913YV10"/>
<reference evidence="14" key="1">
    <citation type="submission" date="2022-11" db="UniProtKB">
        <authorList>
            <consortium name="EnsemblMetazoa"/>
        </authorList>
    </citation>
    <scope>IDENTIFICATION</scope>
</reference>
<dbReference type="PANTHER" id="PTHR11097">
    <property type="entry name" value="EXOSOME COMPLEX EXONUCLEASE RIBOSOMAL RNA PROCESSING PROTEIN"/>
    <property type="match status" value="1"/>
</dbReference>
<dbReference type="GO" id="GO:0034473">
    <property type="term" value="P:U1 snRNA 3'-end processing"/>
    <property type="evidence" value="ECO:0007669"/>
    <property type="project" value="TreeGrafter"/>
</dbReference>
<dbReference type="EnsemblMetazoa" id="XM_028663233.1">
    <property type="protein sequence ID" value="XP_028519034.1"/>
    <property type="gene ID" value="LOC110252535"/>
</dbReference>
<dbReference type="SUPFAM" id="SSF54211">
    <property type="entry name" value="Ribosomal protein S5 domain 2-like"/>
    <property type="match status" value="1"/>
</dbReference>
<dbReference type="InterPro" id="IPR036345">
    <property type="entry name" value="ExoRNase_PH_dom2_sf"/>
</dbReference>
<keyword evidence="9" id="KW-0539">Nucleus</keyword>
<dbReference type="CDD" id="cd11368">
    <property type="entry name" value="RNase_PH_RRP45"/>
    <property type="match status" value="1"/>
</dbReference>
<dbReference type="GO" id="GO:0035925">
    <property type="term" value="F:mRNA 3'-UTR AU-rich region binding"/>
    <property type="evidence" value="ECO:0007669"/>
    <property type="project" value="TreeGrafter"/>
</dbReference>
<evidence type="ECO:0000256" key="1">
    <source>
        <dbReference type="ARBA" id="ARBA00004496"/>
    </source>
</evidence>
<dbReference type="GO" id="GO:0071038">
    <property type="term" value="P:TRAMP-dependent tRNA surveillance pathway"/>
    <property type="evidence" value="ECO:0007669"/>
    <property type="project" value="TreeGrafter"/>
</dbReference>
<dbReference type="InterPro" id="IPR001247">
    <property type="entry name" value="ExoRNase_PH_dom1"/>
</dbReference>
<dbReference type="GO" id="GO:0034476">
    <property type="term" value="P:U5 snRNA 3'-end processing"/>
    <property type="evidence" value="ECO:0007669"/>
    <property type="project" value="TreeGrafter"/>
</dbReference>
<comment type="subcellular location">
    <subcellularLocation>
        <location evidence="1">Cytoplasm</location>
    </subcellularLocation>
    <subcellularLocation>
        <location evidence="2">Nucleus</location>
        <location evidence="2">Nucleolus</location>
    </subcellularLocation>
</comment>
<feature type="compositionally biased region" description="Basic residues" evidence="11">
    <location>
        <begin position="450"/>
        <end position="460"/>
    </location>
</feature>
<dbReference type="GO" id="GO:0034475">
    <property type="term" value="P:U4 snRNA 3'-end processing"/>
    <property type="evidence" value="ECO:0007669"/>
    <property type="project" value="TreeGrafter"/>
</dbReference>
<dbReference type="InterPro" id="IPR020568">
    <property type="entry name" value="Ribosomal_Su5_D2-typ_SF"/>
</dbReference>
<organism evidence="14 15">
    <name type="scientific">Exaiptasia diaphana</name>
    <name type="common">Tropical sea anemone</name>
    <name type="synonym">Aiptasia pulchella</name>
    <dbReference type="NCBI Taxonomy" id="2652724"/>
    <lineage>
        <taxon>Eukaryota</taxon>
        <taxon>Metazoa</taxon>
        <taxon>Cnidaria</taxon>
        <taxon>Anthozoa</taxon>
        <taxon>Hexacorallia</taxon>
        <taxon>Actiniaria</taxon>
        <taxon>Aiptasiidae</taxon>
        <taxon>Exaiptasia</taxon>
    </lineage>
</organism>
<evidence type="ECO:0000256" key="11">
    <source>
        <dbReference type="SAM" id="MobiDB-lite"/>
    </source>
</evidence>
<dbReference type="OrthoDB" id="10264038at2759"/>
<dbReference type="GO" id="GO:0005730">
    <property type="term" value="C:nucleolus"/>
    <property type="evidence" value="ECO:0007669"/>
    <property type="project" value="UniProtKB-SubCell"/>
</dbReference>
<dbReference type="GO" id="GO:0000177">
    <property type="term" value="C:cytoplasmic exosome (RNase complex)"/>
    <property type="evidence" value="ECO:0007669"/>
    <property type="project" value="TreeGrafter"/>
</dbReference>
<comment type="similarity">
    <text evidence="3">Belongs to the RNase PH family.</text>
</comment>
<accession>A0A913YV10</accession>
<dbReference type="Pfam" id="PF03725">
    <property type="entry name" value="RNase_PH_C"/>
    <property type="match status" value="1"/>
</dbReference>
<dbReference type="PANTHER" id="PTHR11097:SF14">
    <property type="entry name" value="EXOSOME COMPLEX COMPONENT RRP45"/>
    <property type="match status" value="1"/>
</dbReference>
<dbReference type="InterPro" id="IPR027408">
    <property type="entry name" value="PNPase/RNase_PH_dom_sf"/>
</dbReference>
<evidence type="ECO:0000256" key="7">
    <source>
        <dbReference type="ARBA" id="ARBA00022835"/>
    </source>
</evidence>
<dbReference type="RefSeq" id="XP_028519034.1">
    <property type="nucleotide sequence ID" value="XM_028663233.1"/>
</dbReference>
<dbReference type="GO" id="GO:0071028">
    <property type="term" value="P:nuclear mRNA surveillance"/>
    <property type="evidence" value="ECO:0007669"/>
    <property type="project" value="TreeGrafter"/>
</dbReference>
<dbReference type="Gene3D" id="3.30.230.70">
    <property type="entry name" value="GHMP Kinase, N-terminal domain"/>
    <property type="match status" value="1"/>
</dbReference>
<evidence type="ECO:0000256" key="2">
    <source>
        <dbReference type="ARBA" id="ARBA00004604"/>
    </source>
</evidence>
<evidence type="ECO:0000313" key="15">
    <source>
        <dbReference type="Proteomes" id="UP000887567"/>
    </source>
</evidence>
<proteinExistence type="inferred from homology"/>
<keyword evidence="7" id="KW-0271">Exosome</keyword>
<evidence type="ECO:0000259" key="12">
    <source>
        <dbReference type="Pfam" id="PF01138"/>
    </source>
</evidence>
<dbReference type="GO" id="GO:0000467">
    <property type="term" value="P:exonucleolytic trimming to generate mature 3'-end of 5.8S rRNA from tricistronic rRNA transcript (SSU-rRNA, 5.8S rRNA, LSU-rRNA)"/>
    <property type="evidence" value="ECO:0007669"/>
    <property type="project" value="TreeGrafter"/>
</dbReference>
<dbReference type="InterPro" id="IPR050590">
    <property type="entry name" value="Exosome_comp_Rrp42_subfam"/>
</dbReference>
<evidence type="ECO:0000259" key="13">
    <source>
        <dbReference type="Pfam" id="PF03725"/>
    </source>
</evidence>
<evidence type="ECO:0000256" key="5">
    <source>
        <dbReference type="ARBA" id="ARBA00022490"/>
    </source>
</evidence>
<feature type="domain" description="Exoribonuclease phosphorolytic" evidence="12">
    <location>
        <begin position="40"/>
        <end position="171"/>
    </location>
</feature>
<feature type="region of interest" description="Disordered" evidence="11">
    <location>
        <begin position="434"/>
        <end position="460"/>
    </location>
</feature>
<keyword evidence="6" id="KW-0698">rRNA processing</keyword>
<dbReference type="InterPro" id="IPR015847">
    <property type="entry name" value="ExoRNase_PH_dom2"/>
</dbReference>
<dbReference type="SUPFAM" id="SSF55666">
    <property type="entry name" value="Ribonuclease PH domain 2-like"/>
    <property type="match status" value="1"/>
</dbReference>
<keyword evidence="15" id="KW-1185">Reference proteome</keyword>
<dbReference type="FunFam" id="3.30.230.70:FF:000005">
    <property type="entry name" value="Exosome complex component RRP45"/>
    <property type="match status" value="1"/>
</dbReference>
<dbReference type="InterPro" id="IPR033100">
    <property type="entry name" value="Rrp45"/>
</dbReference>
<dbReference type="OMA" id="NAHRELC"/>
<feature type="compositionally biased region" description="Basic and acidic residues" evidence="11">
    <location>
        <begin position="377"/>
        <end position="389"/>
    </location>
</feature>
<evidence type="ECO:0000256" key="9">
    <source>
        <dbReference type="ARBA" id="ARBA00023242"/>
    </source>
</evidence>
<evidence type="ECO:0000256" key="4">
    <source>
        <dbReference type="ARBA" id="ARBA00019572"/>
    </source>
</evidence>
<evidence type="ECO:0000313" key="14">
    <source>
        <dbReference type="EnsemblMetazoa" id="XP_028519034.1"/>
    </source>
</evidence>
<evidence type="ECO:0000256" key="3">
    <source>
        <dbReference type="ARBA" id="ARBA00006678"/>
    </source>
</evidence>
<keyword evidence="8" id="KW-0694">RNA-binding</keyword>
<sequence length="460" mass="50987">MPPINKMKASNVTLANCEKDFILQCIRSRKRLDGRETYDYRNIKVSFGVERGHCEVQLGKTRVLAQVSCEITKPKENRQTEGQIFINIELSTMASPAFEAGRMTEYGVELNRFMERFFIESRAVDMESLCIVAGEKVWSVRVDVQVLDHGGNILDCASIAAITALKHFRRPDVSVMGEEVTVHSHQDREPVSLSILHMPVCVTFAFFDDGELLLVDPTDKEEAVMDGHMMMAMNIHREICGAVMGGGVSLEIDQIVRCSKIAVVKVTEIIELIKSSLSEDEKQRLTGKIGVFESTKKITTTVAETTAMDITEAVKTGQEITNNNTPPSQDNNLLSIWHADIKGPGTAQIGHGGNNTWQDMEEESHVIEIESDEDVENAVKSEPKNKEPRTSSAITIDDDSEEEDVVVLTSDSISGVKTSSEKIPDEGVDLMAALKKPAPPTDSMMTRSASKNKKRRKKKT</sequence>